<reference evidence="1" key="2">
    <citation type="journal article" date="2022" name="New Phytol.">
        <title>Evolutionary transition to the ectomycorrhizal habit in the genomes of a hyperdiverse lineage of mushroom-forming fungi.</title>
        <authorList>
            <person name="Looney B."/>
            <person name="Miyauchi S."/>
            <person name="Morin E."/>
            <person name="Drula E."/>
            <person name="Courty P.E."/>
            <person name="Kohler A."/>
            <person name="Kuo A."/>
            <person name="LaButti K."/>
            <person name="Pangilinan J."/>
            <person name="Lipzen A."/>
            <person name="Riley R."/>
            <person name="Andreopoulos W."/>
            <person name="He G."/>
            <person name="Johnson J."/>
            <person name="Nolan M."/>
            <person name="Tritt A."/>
            <person name="Barry K.W."/>
            <person name="Grigoriev I.V."/>
            <person name="Nagy L.G."/>
            <person name="Hibbett D."/>
            <person name="Henrissat B."/>
            <person name="Matheny P.B."/>
            <person name="Labbe J."/>
            <person name="Martin F.M."/>
        </authorList>
    </citation>
    <scope>NUCLEOTIDE SEQUENCE</scope>
    <source>
        <strain evidence="1">FP105234-sp</strain>
    </source>
</reference>
<keyword evidence="2" id="KW-1185">Reference proteome</keyword>
<organism evidence="1 2">
    <name type="scientific">Auriscalpium vulgare</name>
    <dbReference type="NCBI Taxonomy" id="40419"/>
    <lineage>
        <taxon>Eukaryota</taxon>
        <taxon>Fungi</taxon>
        <taxon>Dikarya</taxon>
        <taxon>Basidiomycota</taxon>
        <taxon>Agaricomycotina</taxon>
        <taxon>Agaricomycetes</taxon>
        <taxon>Russulales</taxon>
        <taxon>Auriscalpiaceae</taxon>
        <taxon>Auriscalpium</taxon>
    </lineage>
</organism>
<reference evidence="1" key="1">
    <citation type="submission" date="2021-02" db="EMBL/GenBank/DDBJ databases">
        <authorList>
            <consortium name="DOE Joint Genome Institute"/>
            <person name="Ahrendt S."/>
            <person name="Looney B.P."/>
            <person name="Miyauchi S."/>
            <person name="Morin E."/>
            <person name="Drula E."/>
            <person name="Courty P.E."/>
            <person name="Chicoki N."/>
            <person name="Fauchery L."/>
            <person name="Kohler A."/>
            <person name="Kuo A."/>
            <person name="Labutti K."/>
            <person name="Pangilinan J."/>
            <person name="Lipzen A."/>
            <person name="Riley R."/>
            <person name="Andreopoulos W."/>
            <person name="He G."/>
            <person name="Johnson J."/>
            <person name="Barry K.W."/>
            <person name="Grigoriev I.V."/>
            <person name="Nagy L."/>
            <person name="Hibbett D."/>
            <person name="Henrissat B."/>
            <person name="Matheny P.B."/>
            <person name="Labbe J."/>
            <person name="Martin F."/>
        </authorList>
    </citation>
    <scope>NUCLEOTIDE SEQUENCE</scope>
    <source>
        <strain evidence="1">FP105234-sp</strain>
    </source>
</reference>
<dbReference type="Proteomes" id="UP000814033">
    <property type="component" value="Unassembled WGS sequence"/>
</dbReference>
<accession>A0ACB8S7R2</accession>
<evidence type="ECO:0000313" key="1">
    <source>
        <dbReference type="EMBL" id="KAI0051895.1"/>
    </source>
</evidence>
<proteinExistence type="predicted"/>
<name>A0ACB8S7R2_9AGAM</name>
<sequence length="358" mass="39374">MDAIKSLTEEQQTAIEVECSTDDIKSTLTDVLKDPRLYVHVRRVHDDSVYNIHEAAERNTSNKRKRKREVVSSSSSEDVPELSSFKNALNGINLKSWCLPPGAALYTRGPKNSDINTLANIKKCGDGSDAFVHSAVITISVHNRVSWTHNYVSRFSQHAVLSDQTMGDLFDVIPCPFNELPQESQEDGQFVGYGSNADGSLPAPSGYVMVIEGVAYGDGLNEVDYSDKLIAHVPSPPIKGPAMHETKFSSLSLRINKPYWLLHQGNCEHFLVVDQIRLLHPDDFASGYPLTVQITPPLLDNCRACGKVPAVHSIIGDVRLGESPCLMCAPCWRIMGAPQGKDAEGVMVVPLPSHHFGW</sequence>
<protein>
    <submittedName>
        <fullName evidence="1">Uncharacterized protein</fullName>
    </submittedName>
</protein>
<dbReference type="EMBL" id="MU275849">
    <property type="protein sequence ID" value="KAI0051895.1"/>
    <property type="molecule type" value="Genomic_DNA"/>
</dbReference>
<gene>
    <name evidence="1" type="ORF">FA95DRAFT_1533835</name>
</gene>
<comment type="caution">
    <text evidence="1">The sequence shown here is derived from an EMBL/GenBank/DDBJ whole genome shotgun (WGS) entry which is preliminary data.</text>
</comment>
<evidence type="ECO:0000313" key="2">
    <source>
        <dbReference type="Proteomes" id="UP000814033"/>
    </source>
</evidence>